<accession>A0A9N9DPN9</accession>
<evidence type="ECO:0000313" key="2">
    <source>
        <dbReference type="Proteomes" id="UP000789706"/>
    </source>
</evidence>
<dbReference type="InterPro" id="IPR027417">
    <property type="entry name" value="P-loop_NTPase"/>
</dbReference>
<dbReference type="AlphaFoldDB" id="A0A9N9DPN9"/>
<dbReference type="OrthoDB" id="2303713at2759"/>
<sequence>RIEDSWESYTASDGNSVQLPPKIIDMLKNDKFVPEPRNNFVTAFQNLQVSQSIILPNFGQKPKHFAEGYQGNTLFITQQMIDIWNTLSADQERSIKRVLSGPMGVGKSYISYFLASKAYAEGWLMLYIADANELNEREEEKAGEVICRYFIAQNKDILTAAELGQLVQYTNRYSVEVAATGEILGNLLKQVNRKTLFIVDEHGALFENEIVPNRLQILNPLMNLPYWGEHYKGVRVIFTGTAHAKYERTHMQNGQREWWIIYVGPLQDDVFDALLQMHPILKIPSIKEEVKKVTNCVPRELIHLAEYVNKLSITSIDVNTFKRVVKGFEDQRVDKILIIAQKYYNDIPKNEKNRYYAALTSMFVPSIPPVQFEWKFLDLGLIYRYKDNVIHYHPLCRSAQKALLKMYMSFDLPENIRNQLRIGELTGDQFEEALFNRFVCRSNTTTLLEATDLNNRPTSPVKIMFEDYAVIKNSGLSLGPGYDKVLGRGFNGYPRFDYMLGPMFIQVSISDFQAHNKAQSNIKNAFKRPMDRLSSISISQIGGRNQIEMYLDEMYGSGHIADIDLSTHRFVVTRNKQPVPGFCIVYIRGSPGTPNHSGKV</sequence>
<feature type="non-terminal residue" evidence="1">
    <location>
        <position position="1"/>
    </location>
</feature>
<name>A0A9N9DPN9_9GLOM</name>
<protein>
    <submittedName>
        <fullName evidence="1">7392_t:CDS:1</fullName>
    </submittedName>
</protein>
<feature type="non-terminal residue" evidence="1">
    <location>
        <position position="600"/>
    </location>
</feature>
<gene>
    <name evidence="1" type="ORF">DEBURN_LOCUS11217</name>
</gene>
<dbReference type="Proteomes" id="UP000789706">
    <property type="component" value="Unassembled WGS sequence"/>
</dbReference>
<reference evidence="1" key="1">
    <citation type="submission" date="2021-06" db="EMBL/GenBank/DDBJ databases">
        <authorList>
            <person name="Kallberg Y."/>
            <person name="Tangrot J."/>
            <person name="Rosling A."/>
        </authorList>
    </citation>
    <scope>NUCLEOTIDE SEQUENCE</scope>
    <source>
        <strain evidence="1">AZ414A</strain>
    </source>
</reference>
<keyword evidence="2" id="KW-1185">Reference proteome</keyword>
<organism evidence="1 2">
    <name type="scientific">Diversispora eburnea</name>
    <dbReference type="NCBI Taxonomy" id="1213867"/>
    <lineage>
        <taxon>Eukaryota</taxon>
        <taxon>Fungi</taxon>
        <taxon>Fungi incertae sedis</taxon>
        <taxon>Mucoromycota</taxon>
        <taxon>Glomeromycotina</taxon>
        <taxon>Glomeromycetes</taxon>
        <taxon>Diversisporales</taxon>
        <taxon>Diversisporaceae</taxon>
        <taxon>Diversispora</taxon>
    </lineage>
</organism>
<comment type="caution">
    <text evidence="1">The sequence shown here is derived from an EMBL/GenBank/DDBJ whole genome shotgun (WGS) entry which is preliminary data.</text>
</comment>
<dbReference type="SUPFAM" id="SSF52540">
    <property type="entry name" value="P-loop containing nucleoside triphosphate hydrolases"/>
    <property type="match status" value="1"/>
</dbReference>
<evidence type="ECO:0000313" key="1">
    <source>
        <dbReference type="EMBL" id="CAG8642695.1"/>
    </source>
</evidence>
<dbReference type="EMBL" id="CAJVPK010005198">
    <property type="protein sequence ID" value="CAG8642695.1"/>
    <property type="molecule type" value="Genomic_DNA"/>
</dbReference>
<proteinExistence type="predicted"/>